<feature type="compositionally biased region" description="Polar residues" evidence="3">
    <location>
        <begin position="484"/>
        <end position="493"/>
    </location>
</feature>
<dbReference type="InterPro" id="IPR012983">
    <property type="entry name" value="PHR"/>
</dbReference>
<dbReference type="Gene3D" id="1.25.40.420">
    <property type="match status" value="1"/>
</dbReference>
<accession>A0A8E0RKK3</accession>
<dbReference type="OrthoDB" id="636773at2759"/>
<feature type="compositionally biased region" description="Polar residues" evidence="3">
    <location>
        <begin position="560"/>
        <end position="573"/>
    </location>
</feature>
<evidence type="ECO:0000256" key="2">
    <source>
        <dbReference type="ARBA" id="ARBA00022490"/>
    </source>
</evidence>
<dbReference type="SUPFAM" id="SSF54695">
    <property type="entry name" value="POZ domain"/>
    <property type="match status" value="1"/>
</dbReference>
<evidence type="ECO:0000256" key="3">
    <source>
        <dbReference type="SAM" id="MobiDB-lite"/>
    </source>
</evidence>
<evidence type="ECO:0000259" key="4">
    <source>
        <dbReference type="PROSITE" id="PS50097"/>
    </source>
</evidence>
<feature type="region of interest" description="Disordered" evidence="3">
    <location>
        <begin position="1"/>
        <end position="30"/>
    </location>
</feature>
<keyword evidence="2" id="KW-0963">Cytoplasm</keyword>
<dbReference type="Gene3D" id="3.30.710.10">
    <property type="entry name" value="Potassium Channel Kv1.1, Chain A"/>
    <property type="match status" value="1"/>
</dbReference>
<dbReference type="PANTHER" id="PTHR45774:SF4">
    <property type="entry name" value="AXUNDEAD, ISOFORM F"/>
    <property type="match status" value="1"/>
</dbReference>
<gene>
    <name evidence="5" type="ORF">FBUS_05103</name>
</gene>
<feature type="region of interest" description="Disordered" evidence="3">
    <location>
        <begin position="1274"/>
        <end position="1318"/>
    </location>
</feature>
<evidence type="ECO:0000256" key="1">
    <source>
        <dbReference type="ARBA" id="ARBA00004496"/>
    </source>
</evidence>
<organism evidence="5 6">
    <name type="scientific">Fasciolopsis buskii</name>
    <dbReference type="NCBI Taxonomy" id="27845"/>
    <lineage>
        <taxon>Eukaryota</taxon>
        <taxon>Metazoa</taxon>
        <taxon>Spiralia</taxon>
        <taxon>Lophotrochozoa</taxon>
        <taxon>Platyhelminthes</taxon>
        <taxon>Trematoda</taxon>
        <taxon>Digenea</taxon>
        <taxon>Plagiorchiida</taxon>
        <taxon>Echinostomata</taxon>
        <taxon>Echinostomatoidea</taxon>
        <taxon>Fasciolidae</taxon>
        <taxon>Fasciolopsis</taxon>
    </lineage>
</organism>
<evidence type="ECO:0000313" key="6">
    <source>
        <dbReference type="Proteomes" id="UP000728185"/>
    </source>
</evidence>
<feature type="compositionally biased region" description="Polar residues" evidence="3">
    <location>
        <begin position="275"/>
        <end position="286"/>
    </location>
</feature>
<keyword evidence="6" id="KW-1185">Reference proteome</keyword>
<dbReference type="SMART" id="SM00225">
    <property type="entry name" value="BTB"/>
    <property type="match status" value="1"/>
</dbReference>
<feature type="region of interest" description="Disordered" evidence="3">
    <location>
        <begin position="530"/>
        <end position="603"/>
    </location>
</feature>
<dbReference type="SMART" id="SM00875">
    <property type="entry name" value="BACK"/>
    <property type="match status" value="1"/>
</dbReference>
<dbReference type="Pfam" id="PF00651">
    <property type="entry name" value="BTB"/>
    <property type="match status" value="1"/>
</dbReference>
<dbReference type="PANTHER" id="PTHR45774">
    <property type="entry name" value="BTB/POZ DOMAIN-CONTAINING"/>
    <property type="match status" value="1"/>
</dbReference>
<dbReference type="PROSITE" id="PS50097">
    <property type="entry name" value="BTB"/>
    <property type="match status" value="1"/>
</dbReference>
<protein>
    <recommendedName>
        <fullName evidence="4">BTB domain-containing protein</fullName>
    </recommendedName>
</protein>
<comment type="subcellular location">
    <subcellularLocation>
        <location evidence="1">Cytoplasm</location>
    </subcellularLocation>
</comment>
<reference evidence="5" key="1">
    <citation type="submission" date="2019-05" db="EMBL/GenBank/DDBJ databases">
        <title>Annotation for the trematode Fasciolopsis buski.</title>
        <authorList>
            <person name="Choi Y.-J."/>
        </authorList>
    </citation>
    <scope>NUCLEOTIDE SEQUENCE</scope>
    <source>
        <strain evidence="5">HT</strain>
        <tissue evidence="5">Whole worm</tissue>
    </source>
</reference>
<dbReference type="InterPro" id="IPR000210">
    <property type="entry name" value="BTB/POZ_dom"/>
</dbReference>
<feature type="region of interest" description="Disordered" evidence="3">
    <location>
        <begin position="1095"/>
        <end position="1131"/>
    </location>
</feature>
<feature type="compositionally biased region" description="Polar residues" evidence="3">
    <location>
        <begin position="993"/>
        <end position="1014"/>
    </location>
</feature>
<feature type="compositionally biased region" description="Basic residues" evidence="3">
    <location>
        <begin position="979"/>
        <end position="990"/>
    </location>
</feature>
<feature type="region of interest" description="Disordered" evidence="3">
    <location>
        <begin position="474"/>
        <end position="499"/>
    </location>
</feature>
<name>A0A8E0RKK3_9TREM</name>
<feature type="compositionally biased region" description="Polar residues" evidence="3">
    <location>
        <begin position="1275"/>
        <end position="1287"/>
    </location>
</feature>
<dbReference type="Pfam" id="PF07707">
    <property type="entry name" value="BACK"/>
    <property type="match status" value="1"/>
</dbReference>
<dbReference type="Gene3D" id="2.60.120.820">
    <property type="entry name" value="PHR domain"/>
    <property type="match status" value="2"/>
</dbReference>
<feature type="region of interest" description="Disordered" evidence="3">
    <location>
        <begin position="976"/>
        <end position="1021"/>
    </location>
</feature>
<dbReference type="GO" id="GO:0005829">
    <property type="term" value="C:cytosol"/>
    <property type="evidence" value="ECO:0007669"/>
    <property type="project" value="TreeGrafter"/>
</dbReference>
<evidence type="ECO:0000313" key="5">
    <source>
        <dbReference type="EMBL" id="KAA0184007.1"/>
    </source>
</evidence>
<feature type="compositionally biased region" description="Basic residues" evidence="3">
    <location>
        <begin position="1288"/>
        <end position="1300"/>
    </location>
</feature>
<dbReference type="EMBL" id="LUCM01011423">
    <property type="protein sequence ID" value="KAA0184007.1"/>
    <property type="molecule type" value="Genomic_DNA"/>
</dbReference>
<dbReference type="GO" id="GO:0022008">
    <property type="term" value="P:neurogenesis"/>
    <property type="evidence" value="ECO:0007669"/>
    <property type="project" value="TreeGrafter"/>
</dbReference>
<dbReference type="InterPro" id="IPR038648">
    <property type="entry name" value="PHR_sf"/>
</dbReference>
<dbReference type="InterPro" id="IPR011333">
    <property type="entry name" value="SKP1/BTB/POZ_sf"/>
</dbReference>
<proteinExistence type="predicted"/>
<feature type="region of interest" description="Disordered" evidence="3">
    <location>
        <begin position="394"/>
        <end position="424"/>
    </location>
</feature>
<feature type="region of interest" description="Disordered" evidence="3">
    <location>
        <begin position="268"/>
        <end position="305"/>
    </location>
</feature>
<feature type="domain" description="BTB" evidence="4">
    <location>
        <begin position="699"/>
        <end position="761"/>
    </location>
</feature>
<feature type="compositionally biased region" description="Basic and acidic residues" evidence="3">
    <location>
        <begin position="289"/>
        <end position="305"/>
    </location>
</feature>
<sequence length="1350" mass="149050">MTTPGWSHSSLSPQTHSSDQGDSPNLPRRGVMFRSYRNLPSSTTGYHSRISLQSNLPRASTSSFRSHYLSSDSPCCWLHRSASVRGHPMNHATSAINLCDTRPLMEDDALASPSNLYEIRSGSFEDFPIVNANRNQSSSPNHNVSNPCHMVDDLHTRRSRPNAVRFGLTTTDQSAGLSNSEAQICLTNRNNRLNGNRANNHSPTDEPLDRSIIFTNSTSNGTGANNMAMRNMALENSPRTGPVSNRLYSRHQQANQQRVVRRRLLRDTADGSCPSEGNVNTSSAQNGAGRRERSLMSVRTDDRRNSVPVRTAYRSRVRNTQCSPDRARPNMITTAQTRENNDREIHVRHAPNISVVHCAPAQNDAPSTTSISGASSIEDVRPATTITPDVRRLQSRARPEESGVEDTDSGIKLQESSTSSTFRAFRGSNDWREDAEGTKELWRRMLENERFADVWFTVGGTNILSGANSSCIASPDHGAPGGPTSATNYPQNSRRSEVKNHSLGLNSAESNHVPPSLHHSFHEQNGTESITLSQNAGPDPEMNRNDMTDVGSDLDDDSPTNHTVHSNHATTNAIPIPSNDSNLSSSRKLTSSYPPGGSKPQNLCEMMLSQTDVSRELMGAQFADSLPQSGQNQIPYLGSQADGHSATDVALVPPSVPPHRKSADFTDQMDPGQPLAMPFEVNKSESTMQNDNPNLCWRFGAHKLVLAAASPVFEAMFFGPVAEMNARNAQHTTEYQIPDIHPKAFQTMLLYIYTDEIELDDDLDIVFYVLYAAKKYMLPNLGRRCVEHLKVSSRILINYCNLLNQIVLGFGHLSACSKRDLKKIIGFFLAFWFQEQLTASNVCAMLDRSLFFDEDDLTNRCWHVIDVLASNVLSSSGLLRMDANNLKALLKRDTLNCKESEVFAAVRSWAAAECVRLGLRDVIYNRAQIAADLLHLVRFPTMTLNDFAENVAYSGFLSLEMVRDLFVHITANSSAQHAKSSKTGKGRTKHGSPPNTKNPQQNGTKADNSSTHSDVNAFIGPFQTEPRTGPKLFRCTRFTRTGKHLITPNASNTHQHSIVFQVSNSVFLAGIGLYGSTQMGERLQVRAELARCAPKPVSSGGVTSVGTQYHGPEERQPMPRSPSDQNNQCMSAPAMRASGRSTSLLEFARFDWSGRPQPSRRMSNHQGQTEDVIIHIPSDLSRRSGRNANTDARINEAGSDQNSLAVVRTHLESDGSSRVYEIFFTCPVKIMRNVRYVIHVQTTHAERTNSMPSSTTPGNSSTLYIGLFGRPEIRVTSNPDESKTTSGAHHKREHLRKPRTHASQDGLAANTNTSGDNRDVVFRFSENADDAEHGEVDRGFLPELLFYACS</sequence>
<dbReference type="InterPro" id="IPR011705">
    <property type="entry name" value="BACK"/>
</dbReference>
<dbReference type="Proteomes" id="UP000728185">
    <property type="component" value="Unassembled WGS sequence"/>
</dbReference>
<comment type="caution">
    <text evidence="5">The sequence shown here is derived from an EMBL/GenBank/DDBJ whole genome shotgun (WGS) entry which is preliminary data.</text>
</comment>
<feature type="compositionally biased region" description="Low complexity" evidence="3">
    <location>
        <begin position="7"/>
        <end position="18"/>
    </location>
</feature>
<feature type="compositionally biased region" description="Low complexity" evidence="3">
    <location>
        <begin position="581"/>
        <end position="592"/>
    </location>
</feature>
<dbReference type="Pfam" id="PF08005">
    <property type="entry name" value="PHR"/>
    <property type="match status" value="1"/>
</dbReference>